<dbReference type="OrthoDB" id="2667323at2"/>
<evidence type="ECO:0000256" key="1">
    <source>
        <dbReference type="ARBA" id="ARBA00022729"/>
    </source>
</evidence>
<accession>A0A3P3UBE4</accession>
<dbReference type="Gene3D" id="2.60.120.200">
    <property type="match status" value="3"/>
</dbReference>
<dbReference type="SUPFAM" id="SSF49899">
    <property type="entry name" value="Concanavalin A-like lectins/glucanases"/>
    <property type="match status" value="3"/>
</dbReference>
<dbReference type="InterPro" id="IPR013320">
    <property type="entry name" value="ConA-like_dom_sf"/>
</dbReference>
<dbReference type="Gene3D" id="2.180.10.10">
    <property type="entry name" value="RHS repeat-associated core"/>
    <property type="match status" value="1"/>
</dbReference>
<dbReference type="NCBIfam" id="TIGR01643">
    <property type="entry name" value="YD_repeat_2x"/>
    <property type="match status" value="1"/>
</dbReference>
<name>A0A3P3UBE4_9BACL</name>
<evidence type="ECO:0000313" key="6">
    <source>
        <dbReference type="Proteomes" id="UP000267017"/>
    </source>
</evidence>
<evidence type="ECO:0000313" key="5">
    <source>
        <dbReference type="EMBL" id="RRJ66996.1"/>
    </source>
</evidence>
<evidence type="ECO:0000256" key="3">
    <source>
        <dbReference type="SAM" id="SignalP"/>
    </source>
</evidence>
<dbReference type="Proteomes" id="UP000267017">
    <property type="component" value="Unassembled WGS sequence"/>
</dbReference>
<dbReference type="Pfam" id="PF05593">
    <property type="entry name" value="RHS_repeat"/>
    <property type="match status" value="1"/>
</dbReference>
<proteinExistence type="predicted"/>
<dbReference type="Pfam" id="PF13385">
    <property type="entry name" value="Laminin_G_3"/>
    <property type="match status" value="3"/>
</dbReference>
<dbReference type="EMBL" id="RRCN01000001">
    <property type="protein sequence ID" value="RRJ66996.1"/>
    <property type="molecule type" value="Genomic_DNA"/>
</dbReference>
<comment type="caution">
    <text evidence="5">The sequence shown here is derived from an EMBL/GenBank/DDBJ whole genome shotgun (WGS) entry which is preliminary data.</text>
</comment>
<sequence>MNKQKLIVLCSVVAFLSQFLFNGLSFAESNNIDKQGKYFDGTSQISLDNLPINATAGAKTTVEFWMYWDGGNYEMPFSWSSWYDLYLADGYFGFNTFEGNMIGTPAEGLKQKWVHVAAIFYNGVPDPTNNELYINGVKQDLHALGPKPGSRTVFPSAFISGFADEGYKFKGKIANLRIWNKTLNAKEIKENMQKTLLLGKQDGLVGTWELIDEPQIFKNFDGSDQISLNNLPINTSAGAKTTVEFWMYWDGGNYEMPFSWGSWYDLYLADGYFGFNTYEGNMIGTPAEGLKQKWVHVAAIFYNGVPGPTHNELYINGVKQDLHALGPTPGARSVFPSAFISGFADEGYKFKGKIANLRIWNKALNAKEIKENMQKTLVVGEQDELVGAWELIEEPQIFKKFNGSNQISLNNLLINSAAGAKTTVDFWMYWEGGNYEMPFSWNSWYDLYLADGYFGFNTYEGNMIGAPAEELKQKWVHVAAVFYNGVPDSINNELYINGVKQKLYASGPAPGARSVFSSANISGFADEGYKFKGKIAHLRIWNKALSEDEVRSYMYQPMSVNHASDLVGVWHINDDPSGSIEYIYDASGRIKSIKLPSGQEYQYRYDANGNLIDIVGL</sequence>
<dbReference type="RefSeq" id="WP_128634778.1">
    <property type="nucleotide sequence ID" value="NZ_RRCN01000001.1"/>
</dbReference>
<keyword evidence="2" id="KW-1015">Disulfide bond</keyword>
<protein>
    <recommendedName>
        <fullName evidence="4">LamG-like jellyroll fold domain-containing protein</fullName>
    </recommendedName>
</protein>
<reference evidence="5 6" key="1">
    <citation type="submission" date="2018-11" db="EMBL/GenBank/DDBJ databases">
        <title>Genome sequencing of Paenibacillus sp. KCOM 3021 (= ChDC PVNT-B20).</title>
        <authorList>
            <person name="Kook J.-K."/>
            <person name="Park S.-N."/>
            <person name="Lim Y.K."/>
        </authorList>
    </citation>
    <scope>NUCLEOTIDE SEQUENCE [LARGE SCALE GENOMIC DNA]</scope>
    <source>
        <strain evidence="5 6">KCOM 3021</strain>
    </source>
</reference>
<gene>
    <name evidence="5" type="ORF">EHV15_31765</name>
</gene>
<organism evidence="5 6">
    <name type="scientific">Paenibacillus oralis</name>
    <dbReference type="NCBI Taxonomy" id="2490856"/>
    <lineage>
        <taxon>Bacteria</taxon>
        <taxon>Bacillati</taxon>
        <taxon>Bacillota</taxon>
        <taxon>Bacilli</taxon>
        <taxon>Bacillales</taxon>
        <taxon>Paenibacillaceae</taxon>
        <taxon>Paenibacillus</taxon>
    </lineage>
</organism>
<evidence type="ECO:0000256" key="2">
    <source>
        <dbReference type="ARBA" id="ARBA00023157"/>
    </source>
</evidence>
<dbReference type="InterPro" id="IPR006530">
    <property type="entry name" value="YD"/>
</dbReference>
<feature type="signal peptide" evidence="3">
    <location>
        <begin position="1"/>
        <end position="27"/>
    </location>
</feature>
<keyword evidence="6" id="KW-1185">Reference proteome</keyword>
<feature type="domain" description="LamG-like jellyroll fold" evidence="4">
    <location>
        <begin position="420"/>
        <end position="548"/>
    </location>
</feature>
<keyword evidence="1 3" id="KW-0732">Signal</keyword>
<dbReference type="InterPro" id="IPR031325">
    <property type="entry name" value="RHS_repeat"/>
</dbReference>
<dbReference type="InterPro" id="IPR006558">
    <property type="entry name" value="LamG-like"/>
</dbReference>
<evidence type="ECO:0000259" key="4">
    <source>
        <dbReference type="SMART" id="SM00560"/>
    </source>
</evidence>
<dbReference type="SMART" id="SM00560">
    <property type="entry name" value="LamGL"/>
    <property type="match status" value="1"/>
</dbReference>
<dbReference type="AlphaFoldDB" id="A0A3P3UBE4"/>
<feature type="chain" id="PRO_5018116048" description="LamG-like jellyroll fold domain-containing protein" evidence="3">
    <location>
        <begin position="28"/>
        <end position="617"/>
    </location>
</feature>